<protein>
    <submittedName>
        <fullName evidence="1">Uncharacterized protein</fullName>
    </submittedName>
</protein>
<dbReference type="Proteomes" id="UP000244446">
    <property type="component" value="Unassembled WGS sequence"/>
</dbReference>
<organism evidence="1 2">
    <name type="scientific">Pelagivirga sediminicola</name>
    <dbReference type="NCBI Taxonomy" id="2170575"/>
    <lineage>
        <taxon>Bacteria</taxon>
        <taxon>Pseudomonadati</taxon>
        <taxon>Pseudomonadota</taxon>
        <taxon>Alphaproteobacteria</taxon>
        <taxon>Rhodobacterales</taxon>
        <taxon>Paracoccaceae</taxon>
        <taxon>Pelagivirga</taxon>
    </lineage>
</organism>
<gene>
    <name evidence="1" type="ORF">DC366_12165</name>
</gene>
<name>A0A2T7G615_9RHOB</name>
<dbReference type="Pfam" id="PF14175">
    <property type="entry name" value="YaaC"/>
    <property type="match status" value="1"/>
</dbReference>
<evidence type="ECO:0000313" key="1">
    <source>
        <dbReference type="EMBL" id="PVA09860.1"/>
    </source>
</evidence>
<dbReference type="EMBL" id="QCYH01000006">
    <property type="protein sequence ID" value="PVA09860.1"/>
    <property type="molecule type" value="Genomic_DNA"/>
</dbReference>
<keyword evidence="2" id="KW-1185">Reference proteome</keyword>
<accession>A0A2T7G615</accession>
<evidence type="ECO:0000313" key="2">
    <source>
        <dbReference type="Proteomes" id="UP000244446"/>
    </source>
</evidence>
<dbReference type="AlphaFoldDB" id="A0A2T7G615"/>
<comment type="caution">
    <text evidence="1">The sequence shown here is derived from an EMBL/GenBank/DDBJ whole genome shotgun (WGS) entry which is preliminary data.</text>
</comment>
<dbReference type="InterPro" id="IPR026988">
    <property type="entry name" value="YaaC-like"/>
</dbReference>
<reference evidence="1 2" key="1">
    <citation type="submission" date="2018-04" db="EMBL/GenBank/DDBJ databases">
        <title>Pelagivirga bohaiensis gen. nov., sp. nov., a bacterium isolated from the Bohai Sea.</title>
        <authorList>
            <person name="Ji X."/>
        </authorList>
    </citation>
    <scope>NUCLEOTIDE SEQUENCE [LARGE SCALE GENOMIC DNA]</scope>
    <source>
        <strain evidence="1 2">BH-SD19</strain>
    </source>
</reference>
<dbReference type="OrthoDB" id="7041536at2"/>
<sequence>MPPLPQPRSGERLQTKGRPTEFSYWPTKRLRAHAKIQPKLFALAPWGTLTSAVSKIREATKMLEASACLKQAQDFYLVGTERNVEAARPLALYYCYMNLLKVYCLLRSDKQSFNDARHGIAEVSTGTFESTTLRAFRSPNQNKIQNFSEMMSVLTGSGLDGSHDYLLTHILPQILPGHRIWCEATNERERFISFESIQFWQNKSDRCVWLNLYVYADDLSRLSRTHSEFLSQSGLEGNFREVVCERANDGRRIICFEQVTPTTYPASHPADALLELVAGVRHDLWATVSSVPPYRRYYAYLTPDAELESRLPQLLSIYALTFQLGSVTRYRPQEYDKILEGKFGARIQDFVTGQPAQFLYLLSSEILQQDITQPSII</sequence>
<proteinExistence type="predicted"/>